<feature type="region of interest" description="Disordered" evidence="7">
    <location>
        <begin position="1"/>
        <end position="22"/>
    </location>
</feature>
<feature type="compositionally biased region" description="Low complexity" evidence="7">
    <location>
        <begin position="452"/>
        <end position="469"/>
    </location>
</feature>
<keyword evidence="2 8" id="KW-0812">Transmembrane</keyword>
<dbReference type="AlphaFoldDB" id="A0AAD3YCU2"/>
<reference evidence="9" key="1">
    <citation type="journal article" date="2023" name="BMC Genomics">
        <title>Chromosome-level genome assemblies of Cutaneotrichosporon spp. (Trichosporonales, Basidiomycota) reveal imbalanced evolution between nucleotide sequences and chromosome synteny.</title>
        <authorList>
            <person name="Kobayashi Y."/>
            <person name="Kayamori A."/>
            <person name="Aoki K."/>
            <person name="Shiwa Y."/>
            <person name="Matsutani M."/>
            <person name="Fujita N."/>
            <person name="Sugita T."/>
            <person name="Iwasaki W."/>
            <person name="Tanaka N."/>
            <person name="Takashima M."/>
        </authorList>
    </citation>
    <scope>NUCLEOTIDE SEQUENCE</scope>
    <source>
        <strain evidence="9">HIS016</strain>
    </source>
</reference>
<feature type="compositionally biased region" description="Polar residues" evidence="7">
    <location>
        <begin position="470"/>
        <end position="481"/>
    </location>
</feature>
<dbReference type="GO" id="GO:0006629">
    <property type="term" value="P:lipid metabolic process"/>
    <property type="evidence" value="ECO:0007669"/>
    <property type="project" value="UniProtKB-KW"/>
</dbReference>
<evidence type="ECO:0000256" key="1">
    <source>
        <dbReference type="ARBA" id="ARBA00004477"/>
    </source>
</evidence>
<evidence type="ECO:0000313" key="9">
    <source>
        <dbReference type="EMBL" id="GMK57219.1"/>
    </source>
</evidence>
<feature type="compositionally biased region" description="Low complexity" evidence="7">
    <location>
        <begin position="427"/>
        <end position="444"/>
    </location>
</feature>
<sequence length="481" mass="53074">MSSAVRRDRRYNRSRRQRTTPSPNSDFVEFVHRVLDICFFPITFPIRVLRDVLTSPLTISIVIKGILALLLILVSAAFSTLAVGAFWWSWGVGSNVEVEGWLTYGSRVIRTPHATLQLPADKFQEELPYDVQVELELVRPSHSSEEMGNFMVTLDLLSLRAPEVSIVHVAQPSLPPAPLKTSLLSVPTIPTWFLPPCVIPWPFRSLCPSRLFGYAGVPDARIKERRRRGSLVSPARGNEVVLLTKELIEGTVINPVRGDLAIGSAFVSIGREDTNSEASDARYHREVRTTGWVVVRFIPHPTGLRRLFTSNPLPSLIILPPLSFSLTVVSALIGFLAISLIGGGKTMSEEEKELKPEGRKPKREKRDSPERSESRLAQLDRVWDARTSREETQAWDAIEARAVARRVASPCEVVQVVEHNTPFLTPGSSSTEYGTATGTATETDTPQEAADSGASDTTGMAGTTTASTSECSDTWSEGQRY</sequence>
<dbReference type="Pfam" id="PF06775">
    <property type="entry name" value="Seipin"/>
    <property type="match status" value="1"/>
</dbReference>
<name>A0AAD3YCU2_9TREE</name>
<keyword evidence="5" id="KW-0443">Lipid metabolism</keyword>
<dbReference type="GO" id="GO:0140042">
    <property type="term" value="P:lipid droplet formation"/>
    <property type="evidence" value="ECO:0007669"/>
    <property type="project" value="UniProtKB-ARBA"/>
</dbReference>
<evidence type="ECO:0000256" key="5">
    <source>
        <dbReference type="ARBA" id="ARBA00023098"/>
    </source>
</evidence>
<dbReference type="GO" id="GO:0005789">
    <property type="term" value="C:endoplasmic reticulum membrane"/>
    <property type="evidence" value="ECO:0007669"/>
    <property type="project" value="UniProtKB-SubCell"/>
</dbReference>
<evidence type="ECO:0000256" key="2">
    <source>
        <dbReference type="ARBA" id="ARBA00022692"/>
    </source>
</evidence>
<keyword evidence="6 8" id="KW-0472">Membrane</keyword>
<evidence type="ECO:0000256" key="4">
    <source>
        <dbReference type="ARBA" id="ARBA00022989"/>
    </source>
</evidence>
<feature type="compositionally biased region" description="Basic and acidic residues" evidence="7">
    <location>
        <begin position="347"/>
        <end position="374"/>
    </location>
</feature>
<keyword evidence="3" id="KW-0256">Endoplasmic reticulum</keyword>
<gene>
    <name evidence="9" type="ORF">CspeluHIS016_0400530</name>
</gene>
<feature type="transmembrane region" description="Helical" evidence="8">
    <location>
        <begin position="322"/>
        <end position="342"/>
    </location>
</feature>
<dbReference type="CDD" id="cd23995">
    <property type="entry name" value="Seipin_BSCL2_like"/>
    <property type="match status" value="1"/>
</dbReference>
<evidence type="ECO:0000313" key="10">
    <source>
        <dbReference type="Proteomes" id="UP001222932"/>
    </source>
</evidence>
<feature type="region of interest" description="Disordered" evidence="7">
    <location>
        <begin position="422"/>
        <end position="481"/>
    </location>
</feature>
<keyword evidence="10" id="KW-1185">Reference proteome</keyword>
<comment type="subcellular location">
    <subcellularLocation>
        <location evidence="1">Endoplasmic reticulum membrane</location>
        <topology evidence="1">Multi-pass membrane protein</topology>
    </subcellularLocation>
</comment>
<dbReference type="InterPro" id="IPR009617">
    <property type="entry name" value="Seipin"/>
</dbReference>
<reference evidence="9" key="2">
    <citation type="submission" date="2023-06" db="EMBL/GenBank/DDBJ databases">
        <authorList>
            <person name="Kobayashi Y."/>
            <person name="Kayamori A."/>
            <person name="Aoki K."/>
            <person name="Shiwa Y."/>
            <person name="Fujita N."/>
            <person name="Sugita T."/>
            <person name="Iwasaki W."/>
            <person name="Tanaka N."/>
            <person name="Takashima M."/>
        </authorList>
    </citation>
    <scope>NUCLEOTIDE SEQUENCE</scope>
    <source>
        <strain evidence="9">HIS016</strain>
    </source>
</reference>
<proteinExistence type="predicted"/>
<keyword evidence="4 8" id="KW-1133">Transmembrane helix</keyword>
<dbReference type="EMBL" id="BTCM01000004">
    <property type="protein sequence ID" value="GMK57219.1"/>
    <property type="molecule type" value="Genomic_DNA"/>
</dbReference>
<evidence type="ECO:0000256" key="7">
    <source>
        <dbReference type="SAM" id="MobiDB-lite"/>
    </source>
</evidence>
<organism evidence="9 10">
    <name type="scientific">Cutaneotrichosporon spelunceum</name>
    <dbReference type="NCBI Taxonomy" id="1672016"/>
    <lineage>
        <taxon>Eukaryota</taxon>
        <taxon>Fungi</taxon>
        <taxon>Dikarya</taxon>
        <taxon>Basidiomycota</taxon>
        <taxon>Agaricomycotina</taxon>
        <taxon>Tremellomycetes</taxon>
        <taxon>Trichosporonales</taxon>
        <taxon>Trichosporonaceae</taxon>
        <taxon>Cutaneotrichosporon</taxon>
    </lineage>
</organism>
<feature type="transmembrane region" description="Helical" evidence="8">
    <location>
        <begin position="66"/>
        <end position="90"/>
    </location>
</feature>
<feature type="compositionally biased region" description="Basic residues" evidence="7">
    <location>
        <begin position="7"/>
        <end position="18"/>
    </location>
</feature>
<feature type="region of interest" description="Disordered" evidence="7">
    <location>
        <begin position="347"/>
        <end position="378"/>
    </location>
</feature>
<accession>A0AAD3YCU2</accession>
<comment type="caution">
    <text evidence="9">The sequence shown here is derived from an EMBL/GenBank/DDBJ whole genome shotgun (WGS) entry which is preliminary data.</text>
</comment>
<evidence type="ECO:0000256" key="8">
    <source>
        <dbReference type="SAM" id="Phobius"/>
    </source>
</evidence>
<dbReference type="Proteomes" id="UP001222932">
    <property type="component" value="Unassembled WGS sequence"/>
</dbReference>
<protein>
    <submittedName>
        <fullName evidence="9">Uncharacterized protein</fullName>
    </submittedName>
</protein>
<evidence type="ECO:0000256" key="3">
    <source>
        <dbReference type="ARBA" id="ARBA00022824"/>
    </source>
</evidence>
<evidence type="ECO:0000256" key="6">
    <source>
        <dbReference type="ARBA" id="ARBA00023136"/>
    </source>
</evidence>